<evidence type="ECO:0000256" key="5">
    <source>
        <dbReference type="ARBA" id="ARBA00022857"/>
    </source>
</evidence>
<dbReference type="Gene3D" id="3.50.50.60">
    <property type="entry name" value="FAD/NAD(P)-binding domain"/>
    <property type="match status" value="1"/>
</dbReference>
<feature type="non-terminal residue" evidence="8">
    <location>
        <position position="1"/>
    </location>
</feature>
<feature type="transmembrane region" description="Helical" evidence="7">
    <location>
        <begin position="358"/>
        <end position="379"/>
    </location>
</feature>
<dbReference type="PIRSF" id="PIRSF000332">
    <property type="entry name" value="FMO"/>
    <property type="match status" value="1"/>
</dbReference>
<dbReference type="GO" id="GO:0050660">
    <property type="term" value="F:flavin adenine dinucleotide binding"/>
    <property type="evidence" value="ECO:0007669"/>
    <property type="project" value="InterPro"/>
</dbReference>
<keyword evidence="7" id="KW-0472">Membrane</keyword>
<dbReference type="KEGG" id="nve:5510993"/>
<dbReference type="AlphaFoldDB" id="A7SAB5"/>
<dbReference type="PANTHER" id="PTHR23023">
    <property type="entry name" value="DIMETHYLANILINE MONOOXYGENASE"/>
    <property type="match status" value="1"/>
</dbReference>
<dbReference type="InterPro" id="IPR020946">
    <property type="entry name" value="Flavin_mOase-like"/>
</dbReference>
<evidence type="ECO:0008006" key="10">
    <source>
        <dbReference type="Google" id="ProtNLM"/>
    </source>
</evidence>
<dbReference type="InParanoid" id="A7SAB5"/>
<dbReference type="HOGENOM" id="CLU_006909_8_2_1"/>
<keyword evidence="3" id="KW-0285">Flavoprotein</keyword>
<dbReference type="OMA" id="YHASARH"/>
<keyword evidence="5" id="KW-0521">NADP</keyword>
<reference evidence="8 9" key="1">
    <citation type="journal article" date="2007" name="Science">
        <title>Sea anemone genome reveals ancestral eumetazoan gene repertoire and genomic organization.</title>
        <authorList>
            <person name="Putnam N.H."/>
            <person name="Srivastava M."/>
            <person name="Hellsten U."/>
            <person name="Dirks B."/>
            <person name="Chapman J."/>
            <person name="Salamov A."/>
            <person name="Terry A."/>
            <person name="Shapiro H."/>
            <person name="Lindquist E."/>
            <person name="Kapitonov V.V."/>
            <person name="Jurka J."/>
            <person name="Genikhovich G."/>
            <person name="Grigoriev I.V."/>
            <person name="Lucas S.M."/>
            <person name="Steele R.E."/>
            <person name="Finnerty J.R."/>
            <person name="Technau U."/>
            <person name="Martindale M.Q."/>
            <person name="Rokhsar D.S."/>
        </authorList>
    </citation>
    <scope>NUCLEOTIDE SEQUENCE [LARGE SCALE GENOMIC DNA]</scope>
    <source>
        <strain evidence="9">CH2 X CH6</strain>
    </source>
</reference>
<dbReference type="GO" id="GO:0050661">
    <property type="term" value="F:NADP binding"/>
    <property type="evidence" value="ECO:0007669"/>
    <property type="project" value="InterPro"/>
</dbReference>
<proteinExistence type="inferred from homology"/>
<evidence type="ECO:0000256" key="1">
    <source>
        <dbReference type="ARBA" id="ARBA00001974"/>
    </source>
</evidence>
<dbReference type="GO" id="GO:0004497">
    <property type="term" value="F:monooxygenase activity"/>
    <property type="evidence" value="ECO:0000318"/>
    <property type="project" value="GO_Central"/>
</dbReference>
<comment type="cofactor">
    <cofactor evidence="1">
        <name>FAD</name>
        <dbReference type="ChEBI" id="CHEBI:57692"/>
    </cofactor>
</comment>
<evidence type="ECO:0000313" key="8">
    <source>
        <dbReference type="EMBL" id="EDO39370.1"/>
    </source>
</evidence>
<evidence type="ECO:0000256" key="3">
    <source>
        <dbReference type="ARBA" id="ARBA00022630"/>
    </source>
</evidence>
<dbReference type="Pfam" id="PF00743">
    <property type="entry name" value="FMO-like"/>
    <property type="match status" value="1"/>
</dbReference>
<evidence type="ECO:0000256" key="6">
    <source>
        <dbReference type="ARBA" id="ARBA00023002"/>
    </source>
</evidence>
<dbReference type="InterPro" id="IPR000960">
    <property type="entry name" value="Flavin_mOase"/>
</dbReference>
<keyword evidence="6" id="KW-0560">Oxidoreductase</keyword>
<dbReference type="InterPro" id="IPR050346">
    <property type="entry name" value="FMO-like"/>
</dbReference>
<dbReference type="STRING" id="45351.A7SAB5"/>
<dbReference type="FunFam" id="3.50.50.60:FF:000023">
    <property type="entry name" value="Dimethylaniline monooxygenase [N-oxide-forming]"/>
    <property type="match status" value="1"/>
</dbReference>
<organism evidence="8 9">
    <name type="scientific">Nematostella vectensis</name>
    <name type="common">Starlet sea anemone</name>
    <dbReference type="NCBI Taxonomy" id="45351"/>
    <lineage>
        <taxon>Eukaryota</taxon>
        <taxon>Metazoa</taxon>
        <taxon>Cnidaria</taxon>
        <taxon>Anthozoa</taxon>
        <taxon>Hexacorallia</taxon>
        <taxon>Actiniaria</taxon>
        <taxon>Edwardsiidae</taxon>
        <taxon>Nematostella</taxon>
    </lineage>
</organism>
<keyword evidence="7" id="KW-1133">Transmembrane helix</keyword>
<dbReference type="SUPFAM" id="SSF51905">
    <property type="entry name" value="FAD/NAD(P)-binding domain"/>
    <property type="match status" value="1"/>
</dbReference>
<evidence type="ECO:0000256" key="7">
    <source>
        <dbReference type="SAM" id="Phobius"/>
    </source>
</evidence>
<evidence type="ECO:0000256" key="2">
    <source>
        <dbReference type="ARBA" id="ARBA00009183"/>
    </source>
</evidence>
<protein>
    <recommendedName>
        <fullName evidence="10">Flavin-containing monooxygenase</fullName>
    </recommendedName>
</protein>
<keyword evidence="9" id="KW-1185">Reference proteome</keyword>
<dbReference type="PhylomeDB" id="A7SAB5"/>
<dbReference type="InterPro" id="IPR036188">
    <property type="entry name" value="FAD/NAD-bd_sf"/>
</dbReference>
<name>A7SAB5_NEMVE</name>
<evidence type="ECO:0000313" key="9">
    <source>
        <dbReference type="Proteomes" id="UP000001593"/>
    </source>
</evidence>
<dbReference type="GO" id="GO:0004499">
    <property type="term" value="F:N,N-dimethylaniline monooxygenase activity"/>
    <property type="evidence" value="ECO:0007669"/>
    <property type="project" value="InterPro"/>
</dbReference>
<keyword evidence="4" id="KW-0274">FAD</keyword>
<dbReference type="EMBL" id="DS469608">
    <property type="protein sequence ID" value="EDO39370.1"/>
    <property type="molecule type" value="Genomic_DNA"/>
</dbReference>
<comment type="similarity">
    <text evidence="2">Belongs to the FMO family.</text>
</comment>
<dbReference type="eggNOG" id="KOG1399">
    <property type="taxonomic scope" value="Eukaryota"/>
</dbReference>
<dbReference type="Proteomes" id="UP000001593">
    <property type="component" value="Unassembled WGS sequence"/>
</dbReference>
<gene>
    <name evidence="8" type="ORF">NEMVEDRAFT_v1g110766</name>
</gene>
<accession>A7SAB5</accession>
<evidence type="ECO:0000256" key="4">
    <source>
        <dbReference type="ARBA" id="ARBA00022827"/>
    </source>
</evidence>
<sequence>ETTQLFRYVAIATGHHATPIHPSFPGQSNFKGEIIHSVSYKDAATNGLVGKKIVVVGIGNSAVDVAVNVAEMGGTKPVTVTTRSGAWIIPNYIAGCPTDHYACRAFLWLPWKVSSTIFGWIVRCVFGSPYKWGLNPKMGALQTQPTVSPTLIHHIQRTNIIIKPNISRFEENKVVFTDGSKVDADVVVCCTGYTINLPFLSDDVKSTVVEEGTNKTKLFKNVFSPQLGPSIAFIGFSQPASGGLLPMSEIQARWFSELCKGTVKLPDAKIMQEIMKEEQQHFETRYHASARHTIQRDPIVYIDDISSYFGAKPQFWKHPSLAWRLLVGTCGAAQWRLQGPHKWSKAKQTVQSVPVTPMMHYFGLVALLLPLLIISAVVCKFCC</sequence>
<keyword evidence="7" id="KW-0812">Transmembrane</keyword>